<accession>A0A0Q3EM40</accession>
<reference evidence="2" key="3">
    <citation type="submission" date="2018-08" db="UniProtKB">
        <authorList>
            <consortium name="EnsemblPlants"/>
        </authorList>
    </citation>
    <scope>IDENTIFICATION</scope>
    <source>
        <strain evidence="2">cv. Bd21</strain>
    </source>
</reference>
<evidence type="ECO:0000313" key="3">
    <source>
        <dbReference type="Proteomes" id="UP000008810"/>
    </source>
</evidence>
<evidence type="ECO:0000313" key="2">
    <source>
        <dbReference type="EnsemblPlants" id="KQJ87388"/>
    </source>
</evidence>
<dbReference type="Proteomes" id="UP000008810">
    <property type="component" value="Chromosome 4"/>
</dbReference>
<dbReference type="EnsemblPlants" id="KQJ87388">
    <property type="protein sequence ID" value="KQJ87388"/>
    <property type="gene ID" value="BRADI_4g10686v3"/>
</dbReference>
<gene>
    <name evidence="1" type="ORF">BRADI_4g10686v3</name>
</gene>
<dbReference type="Gramene" id="KQJ87388">
    <property type="protein sequence ID" value="KQJ87388"/>
    <property type="gene ID" value="BRADI_4g10686v3"/>
</dbReference>
<dbReference type="InParanoid" id="A0A0Q3EM40"/>
<dbReference type="EMBL" id="CM000883">
    <property type="protein sequence ID" value="KQJ87388.1"/>
    <property type="molecule type" value="Genomic_DNA"/>
</dbReference>
<keyword evidence="3" id="KW-1185">Reference proteome</keyword>
<proteinExistence type="predicted"/>
<sequence length="112" mass="12708">MKLYTSFKKGGKWQRAQDGAGWLRSQQDHRHHRLLWVHVGESNLNAETLMLTCKSTRIVSISSMLLDHMLLPSEGSEACFFEIAAIVLSMQNTAKTGKQEILRRMLVDAHGK</sequence>
<name>A0A0Q3EM40_BRADI</name>
<protein>
    <submittedName>
        <fullName evidence="1 2">Uncharacterized protein</fullName>
    </submittedName>
</protein>
<dbReference type="AlphaFoldDB" id="A0A0Q3EM40"/>
<organism evidence="1">
    <name type="scientific">Brachypodium distachyon</name>
    <name type="common">Purple false brome</name>
    <name type="synonym">Trachynia distachya</name>
    <dbReference type="NCBI Taxonomy" id="15368"/>
    <lineage>
        <taxon>Eukaryota</taxon>
        <taxon>Viridiplantae</taxon>
        <taxon>Streptophyta</taxon>
        <taxon>Embryophyta</taxon>
        <taxon>Tracheophyta</taxon>
        <taxon>Spermatophyta</taxon>
        <taxon>Magnoliopsida</taxon>
        <taxon>Liliopsida</taxon>
        <taxon>Poales</taxon>
        <taxon>Poaceae</taxon>
        <taxon>BOP clade</taxon>
        <taxon>Pooideae</taxon>
        <taxon>Stipodae</taxon>
        <taxon>Brachypodieae</taxon>
        <taxon>Brachypodium</taxon>
    </lineage>
</organism>
<reference evidence="1" key="2">
    <citation type="submission" date="2017-06" db="EMBL/GenBank/DDBJ databases">
        <title>WGS assembly of Brachypodium distachyon.</title>
        <authorList>
            <consortium name="The International Brachypodium Initiative"/>
            <person name="Lucas S."/>
            <person name="Harmon-Smith M."/>
            <person name="Lail K."/>
            <person name="Tice H."/>
            <person name="Grimwood J."/>
            <person name="Bruce D."/>
            <person name="Barry K."/>
            <person name="Shu S."/>
            <person name="Lindquist E."/>
            <person name="Wang M."/>
            <person name="Pitluck S."/>
            <person name="Vogel J.P."/>
            <person name="Garvin D.F."/>
            <person name="Mockler T.C."/>
            <person name="Schmutz J."/>
            <person name="Rokhsar D."/>
            <person name="Bevan M.W."/>
        </authorList>
    </citation>
    <scope>NUCLEOTIDE SEQUENCE</scope>
    <source>
        <strain evidence="1">Bd21</strain>
    </source>
</reference>
<evidence type="ECO:0000313" key="1">
    <source>
        <dbReference type="EMBL" id="KQJ87388.1"/>
    </source>
</evidence>
<reference evidence="1 2" key="1">
    <citation type="journal article" date="2010" name="Nature">
        <title>Genome sequencing and analysis of the model grass Brachypodium distachyon.</title>
        <authorList>
            <consortium name="International Brachypodium Initiative"/>
        </authorList>
    </citation>
    <scope>NUCLEOTIDE SEQUENCE [LARGE SCALE GENOMIC DNA]</scope>
    <source>
        <strain evidence="1 2">Bd21</strain>
    </source>
</reference>